<evidence type="ECO:0000256" key="2">
    <source>
        <dbReference type="ARBA" id="ARBA00022553"/>
    </source>
</evidence>
<dbReference type="PROSITE" id="PS50075">
    <property type="entry name" value="CARRIER"/>
    <property type="match status" value="1"/>
</dbReference>
<feature type="domain" description="Carrier" evidence="3">
    <location>
        <begin position="12"/>
        <end position="86"/>
    </location>
</feature>
<dbReference type="InterPro" id="IPR009081">
    <property type="entry name" value="PP-bd_ACP"/>
</dbReference>
<dbReference type="AlphaFoldDB" id="A0A3N1KSF9"/>
<accession>A0A3N1KSF9</accession>
<dbReference type="InterPro" id="IPR020806">
    <property type="entry name" value="PKS_PP-bd"/>
</dbReference>
<evidence type="ECO:0000256" key="1">
    <source>
        <dbReference type="ARBA" id="ARBA00022450"/>
    </source>
</evidence>
<dbReference type="SMART" id="SM00823">
    <property type="entry name" value="PKS_PP"/>
    <property type="match status" value="1"/>
</dbReference>
<dbReference type="EMBL" id="RJKX01000018">
    <property type="protein sequence ID" value="ROP81330.1"/>
    <property type="molecule type" value="Genomic_DNA"/>
</dbReference>
<evidence type="ECO:0000313" key="4">
    <source>
        <dbReference type="EMBL" id="ROP81330.1"/>
    </source>
</evidence>
<dbReference type="Pfam" id="PF00550">
    <property type="entry name" value="PP-binding"/>
    <property type="match status" value="1"/>
</dbReference>
<dbReference type="OrthoDB" id="7726078at2"/>
<evidence type="ECO:0000313" key="5">
    <source>
        <dbReference type="Proteomes" id="UP000278222"/>
    </source>
</evidence>
<comment type="caution">
    <text evidence="4">The sequence shown here is derived from an EMBL/GenBank/DDBJ whole genome shotgun (WGS) entry which is preliminary data.</text>
</comment>
<name>A0A3N1KSF9_9PROT</name>
<dbReference type="Proteomes" id="UP000278222">
    <property type="component" value="Unassembled WGS sequence"/>
</dbReference>
<organism evidence="4 5">
    <name type="scientific">Stella humosa</name>
    <dbReference type="NCBI Taxonomy" id="94"/>
    <lineage>
        <taxon>Bacteria</taxon>
        <taxon>Pseudomonadati</taxon>
        <taxon>Pseudomonadota</taxon>
        <taxon>Alphaproteobacteria</taxon>
        <taxon>Rhodospirillales</taxon>
        <taxon>Stellaceae</taxon>
        <taxon>Stella</taxon>
    </lineage>
</organism>
<keyword evidence="5" id="KW-1185">Reference proteome</keyword>
<dbReference type="SMART" id="SM01294">
    <property type="entry name" value="PKS_PP_betabranch"/>
    <property type="match status" value="1"/>
</dbReference>
<dbReference type="SUPFAM" id="SSF47336">
    <property type="entry name" value="ACP-like"/>
    <property type="match status" value="1"/>
</dbReference>
<dbReference type="InterPro" id="IPR036736">
    <property type="entry name" value="ACP-like_sf"/>
</dbReference>
<protein>
    <submittedName>
        <fullName evidence="4">Acyl carrier protein</fullName>
    </submittedName>
</protein>
<keyword evidence="1" id="KW-0596">Phosphopantetheine</keyword>
<proteinExistence type="predicted"/>
<evidence type="ECO:0000259" key="3">
    <source>
        <dbReference type="PROSITE" id="PS50075"/>
    </source>
</evidence>
<dbReference type="GO" id="GO:0031177">
    <property type="term" value="F:phosphopantetheine binding"/>
    <property type="evidence" value="ECO:0007669"/>
    <property type="project" value="InterPro"/>
</dbReference>
<dbReference type="RefSeq" id="WP_123695114.1">
    <property type="nucleotide sequence ID" value="NZ_AP019700.1"/>
</dbReference>
<gene>
    <name evidence="4" type="ORF">EDC65_5187</name>
</gene>
<dbReference type="Gene3D" id="1.10.1200.10">
    <property type="entry name" value="ACP-like"/>
    <property type="match status" value="1"/>
</dbReference>
<reference evidence="4 5" key="1">
    <citation type="submission" date="2018-11" db="EMBL/GenBank/DDBJ databases">
        <title>Genomic Encyclopedia of Type Strains, Phase IV (KMG-IV): sequencing the most valuable type-strain genomes for metagenomic binning, comparative biology and taxonomic classification.</title>
        <authorList>
            <person name="Goeker M."/>
        </authorList>
    </citation>
    <scope>NUCLEOTIDE SEQUENCE [LARGE SCALE GENOMIC DNA]</scope>
    <source>
        <strain evidence="4 5">DSM 5900</strain>
    </source>
</reference>
<keyword evidence="2" id="KW-0597">Phosphoprotein</keyword>
<sequence length="93" mass="10241">MNIDDRPTLRAADIQAWLATYLAEQMGVPPEMIGPDVPFETYGLDSVDAVVMASALETEFAIEVEPALFLRNPTVDAVYAELEEEGIARIERA</sequence>